<keyword evidence="5 12" id="KW-0436">Ligase</keyword>
<dbReference type="GO" id="GO:0005737">
    <property type="term" value="C:cytoplasm"/>
    <property type="evidence" value="ECO:0007669"/>
    <property type="project" value="UniProtKB-SubCell"/>
</dbReference>
<dbReference type="Gene3D" id="3.40.50.620">
    <property type="entry name" value="HUPs"/>
    <property type="match status" value="1"/>
</dbReference>
<evidence type="ECO:0000256" key="8">
    <source>
        <dbReference type="ARBA" id="ARBA00022917"/>
    </source>
</evidence>
<dbReference type="GO" id="GO:0005524">
    <property type="term" value="F:ATP binding"/>
    <property type="evidence" value="ECO:0007669"/>
    <property type="project" value="UniProtKB-KW"/>
</dbReference>
<accession>A0A5N6T224</accession>
<evidence type="ECO:0000313" key="16">
    <source>
        <dbReference type="Proteomes" id="UP000325672"/>
    </source>
</evidence>
<keyword evidence="8 12" id="KW-0648">Protein biosynthesis</keyword>
<reference evidence="15 16" key="1">
    <citation type="submission" date="2019-04" db="EMBL/GenBank/DDBJ databases">
        <title>Friends and foes A comparative genomics study of 23 Aspergillus species from section Flavi.</title>
        <authorList>
            <consortium name="DOE Joint Genome Institute"/>
            <person name="Kjaerbolling I."/>
            <person name="Vesth T."/>
            <person name="Frisvad J.C."/>
            <person name="Nybo J.L."/>
            <person name="Theobald S."/>
            <person name="Kildgaard S."/>
            <person name="Isbrandt T."/>
            <person name="Kuo A."/>
            <person name="Sato A."/>
            <person name="Lyhne E.K."/>
            <person name="Kogle M.E."/>
            <person name="Wiebenga A."/>
            <person name="Kun R.S."/>
            <person name="Lubbers R.J."/>
            <person name="Makela M.R."/>
            <person name="Barry K."/>
            <person name="Chovatia M."/>
            <person name="Clum A."/>
            <person name="Daum C."/>
            <person name="Haridas S."/>
            <person name="He G."/>
            <person name="LaButti K."/>
            <person name="Lipzen A."/>
            <person name="Mondo S."/>
            <person name="Riley R."/>
            <person name="Salamov A."/>
            <person name="Simmons B.A."/>
            <person name="Magnuson J.K."/>
            <person name="Henrissat B."/>
            <person name="Mortensen U.H."/>
            <person name="Larsen T.O."/>
            <person name="Devries R.P."/>
            <person name="Grigoriev I.V."/>
            <person name="Machida M."/>
            <person name="Baker S.E."/>
            <person name="Andersen M.R."/>
        </authorList>
    </citation>
    <scope>NUCLEOTIDE SEQUENCE [LARGE SCALE GENOMIC DNA]</scope>
    <source>
        <strain evidence="15 16">CBS 117625</strain>
    </source>
</reference>
<dbReference type="SUPFAM" id="SSF52374">
    <property type="entry name" value="Nucleotidylyl transferase"/>
    <property type="match status" value="1"/>
</dbReference>
<evidence type="ECO:0000256" key="1">
    <source>
        <dbReference type="ARBA" id="ARBA00004496"/>
    </source>
</evidence>
<name>A0A5N6T224_ASPPS</name>
<evidence type="ECO:0000256" key="14">
    <source>
        <dbReference type="SAM" id="Phobius"/>
    </source>
</evidence>
<keyword evidence="14" id="KW-0812">Transmembrane</keyword>
<dbReference type="GeneID" id="43641155"/>
<keyword evidence="14" id="KW-0472">Membrane</keyword>
<dbReference type="InterPro" id="IPR002305">
    <property type="entry name" value="aa-tRNA-synth_Ic"/>
</dbReference>
<dbReference type="Proteomes" id="UP000325672">
    <property type="component" value="Unassembled WGS sequence"/>
</dbReference>
<dbReference type="InterPro" id="IPR014729">
    <property type="entry name" value="Rossmann-like_a/b/a_fold"/>
</dbReference>
<dbReference type="InterPro" id="IPR050489">
    <property type="entry name" value="Tyr-tRNA_synthase"/>
</dbReference>
<comment type="similarity">
    <text evidence="2 12">Belongs to the class-I aminoacyl-tRNA synthetase family.</text>
</comment>
<dbReference type="PRINTS" id="PR01040">
    <property type="entry name" value="TRNASYNTHTYR"/>
</dbReference>
<dbReference type="EC" id="6.1.1.1" evidence="3 12"/>
<feature type="region of interest" description="Disordered" evidence="13">
    <location>
        <begin position="594"/>
        <end position="625"/>
    </location>
</feature>
<dbReference type="GO" id="GO:0006437">
    <property type="term" value="P:tyrosyl-tRNA aminoacylation"/>
    <property type="evidence" value="ECO:0007669"/>
    <property type="project" value="InterPro"/>
</dbReference>
<feature type="compositionally biased region" description="Polar residues" evidence="13">
    <location>
        <begin position="613"/>
        <end position="625"/>
    </location>
</feature>
<dbReference type="EMBL" id="ML743562">
    <property type="protein sequence ID" value="KAE8140330.1"/>
    <property type="molecule type" value="Genomic_DNA"/>
</dbReference>
<dbReference type="InterPro" id="IPR002307">
    <property type="entry name" value="Tyr-tRNA-ligase"/>
</dbReference>
<keyword evidence="9 12" id="KW-0030">Aminoacyl-tRNA synthetase</keyword>
<comment type="subcellular location">
    <subcellularLocation>
        <location evidence="1">Cytoplasm</location>
    </subcellularLocation>
</comment>
<dbReference type="NCBIfam" id="TIGR00234">
    <property type="entry name" value="tyrS"/>
    <property type="match status" value="1"/>
</dbReference>
<keyword evidence="7 12" id="KW-0067">ATP-binding</keyword>
<feature type="transmembrane region" description="Helical" evidence="14">
    <location>
        <begin position="114"/>
        <end position="134"/>
    </location>
</feature>
<evidence type="ECO:0000256" key="13">
    <source>
        <dbReference type="SAM" id="MobiDB-lite"/>
    </source>
</evidence>
<evidence type="ECO:0000313" key="15">
    <source>
        <dbReference type="EMBL" id="KAE8140330.1"/>
    </source>
</evidence>
<evidence type="ECO:0000256" key="12">
    <source>
        <dbReference type="RuleBase" id="RU361234"/>
    </source>
</evidence>
<evidence type="ECO:0000256" key="9">
    <source>
        <dbReference type="ARBA" id="ARBA00023146"/>
    </source>
</evidence>
<dbReference type="Pfam" id="PF00579">
    <property type="entry name" value="tRNA-synt_1b"/>
    <property type="match status" value="1"/>
</dbReference>
<evidence type="ECO:0000256" key="11">
    <source>
        <dbReference type="ARBA" id="ARBA00048248"/>
    </source>
</evidence>
<keyword evidence="16" id="KW-1185">Reference proteome</keyword>
<dbReference type="OrthoDB" id="197206at2759"/>
<dbReference type="Gene3D" id="1.10.240.10">
    <property type="entry name" value="Tyrosyl-Transfer RNA Synthetase"/>
    <property type="match status" value="1"/>
</dbReference>
<evidence type="ECO:0000256" key="3">
    <source>
        <dbReference type="ARBA" id="ARBA00013160"/>
    </source>
</evidence>
<keyword evidence="14" id="KW-1133">Transmembrane helix</keyword>
<feature type="transmembrane region" description="Helical" evidence="14">
    <location>
        <begin position="20"/>
        <end position="40"/>
    </location>
</feature>
<dbReference type="PANTHER" id="PTHR46264:SF4">
    <property type="entry name" value="TYROSINE--TRNA LIGASE, CYTOPLASMIC"/>
    <property type="match status" value="1"/>
</dbReference>
<protein>
    <recommendedName>
        <fullName evidence="3 12">Tyrosine--tRNA ligase</fullName>
        <ecNumber evidence="3 12">6.1.1.1</ecNumber>
    </recommendedName>
    <alternativeName>
        <fullName evidence="10 12">Tyrosyl-tRNA synthetase</fullName>
    </alternativeName>
</protein>
<gene>
    <name evidence="15" type="ORF">BDV38DRAFT_269301</name>
</gene>
<dbReference type="FunFam" id="3.40.50.620:FF:000040">
    <property type="entry name" value="Tyrosine--tRNA ligase"/>
    <property type="match status" value="1"/>
</dbReference>
<sequence length="625" mass="69361">MDTHTSAGGSPEIASYYELSWSILSSIGLFTTLLSIWTMVITRPTPLSFIPTIVSAAGAVANGLCYFSFYTSSPTGDRAAASAIADILWLVQEAGLSFYSYQILLHTLRDSTRVLFLSLFWFFMVAIGSIRMAILASRVLEITEEGVSSHSAGPLQHRIDYLHVGYFTTIALVETCSSFFLIRLLHKAYRASPKVSSTRLVFRYMLRTTEMRVASLCIIGITRAVTYSLQATSQTATTVAGQFDRFAYTMECLFPLVMNLAEVLNPELIESILIEKRNPRIYWGTATTGRPHVGYFLAALKIAQLLRAQCDVVVLLADVHAFLDNLKAPLELVENRAKYYSKVITAILESVGVPTDKLEFVLGSSYQKSPEYVMDVYRLSSLISESDAKKAGAEVVKQTENAPLSGLLYPVLQVLDEEHLKVDCQLGGMDQRKLFTAATEWLPKIGYRKRAHLINPMISGLKGAKMSSSVEDSKIDLLDPPESISKKIRKAEATPKVVEDNGVIALVEYVLLPAAGLKGKKEFRVERRDQEPLVYTDIKQLEEDYMNDVLTPQLLKPAVAQGLIDLMAPIQAAYQASPEWQEITLKAYPPPVVEKKQKKVKDRGTRFPGAKVQQAQTNGVESTEK</sequence>
<dbReference type="RefSeq" id="XP_031916393.1">
    <property type="nucleotide sequence ID" value="XM_032056945.1"/>
</dbReference>
<evidence type="ECO:0000256" key="10">
    <source>
        <dbReference type="ARBA" id="ARBA00033323"/>
    </source>
</evidence>
<dbReference type="NCBIfam" id="NF006330">
    <property type="entry name" value="PRK08560.1"/>
    <property type="match status" value="1"/>
</dbReference>
<keyword evidence="4" id="KW-0963">Cytoplasm</keyword>
<feature type="transmembrane region" description="Helical" evidence="14">
    <location>
        <begin position="81"/>
        <end position="102"/>
    </location>
</feature>
<feature type="transmembrane region" description="Helical" evidence="14">
    <location>
        <begin position="47"/>
        <end position="69"/>
    </location>
</feature>
<dbReference type="AlphaFoldDB" id="A0A5N6T224"/>
<comment type="catalytic activity">
    <reaction evidence="11 12">
        <text>tRNA(Tyr) + L-tyrosine + ATP = L-tyrosyl-tRNA(Tyr) + AMP + diphosphate + H(+)</text>
        <dbReference type="Rhea" id="RHEA:10220"/>
        <dbReference type="Rhea" id="RHEA-COMP:9706"/>
        <dbReference type="Rhea" id="RHEA-COMP:9707"/>
        <dbReference type="ChEBI" id="CHEBI:15378"/>
        <dbReference type="ChEBI" id="CHEBI:30616"/>
        <dbReference type="ChEBI" id="CHEBI:33019"/>
        <dbReference type="ChEBI" id="CHEBI:58315"/>
        <dbReference type="ChEBI" id="CHEBI:78442"/>
        <dbReference type="ChEBI" id="CHEBI:78536"/>
        <dbReference type="ChEBI" id="CHEBI:456215"/>
        <dbReference type="EC" id="6.1.1.1"/>
    </reaction>
</comment>
<evidence type="ECO:0000256" key="5">
    <source>
        <dbReference type="ARBA" id="ARBA00022598"/>
    </source>
</evidence>
<evidence type="ECO:0000256" key="6">
    <source>
        <dbReference type="ARBA" id="ARBA00022741"/>
    </source>
</evidence>
<dbReference type="PANTHER" id="PTHR46264">
    <property type="entry name" value="TYROSINE-TRNA LIGASE"/>
    <property type="match status" value="1"/>
</dbReference>
<evidence type="ECO:0000256" key="4">
    <source>
        <dbReference type="ARBA" id="ARBA00022490"/>
    </source>
</evidence>
<organism evidence="15 16">
    <name type="scientific">Aspergillus pseudotamarii</name>
    <dbReference type="NCBI Taxonomy" id="132259"/>
    <lineage>
        <taxon>Eukaryota</taxon>
        <taxon>Fungi</taxon>
        <taxon>Dikarya</taxon>
        <taxon>Ascomycota</taxon>
        <taxon>Pezizomycotina</taxon>
        <taxon>Eurotiomycetes</taxon>
        <taxon>Eurotiomycetidae</taxon>
        <taxon>Eurotiales</taxon>
        <taxon>Aspergillaceae</taxon>
        <taxon>Aspergillus</taxon>
        <taxon>Aspergillus subgen. Circumdati</taxon>
    </lineage>
</organism>
<keyword evidence="6 12" id="KW-0547">Nucleotide-binding</keyword>
<evidence type="ECO:0000256" key="2">
    <source>
        <dbReference type="ARBA" id="ARBA00005594"/>
    </source>
</evidence>
<proteinExistence type="inferred from homology"/>
<dbReference type="GO" id="GO:0004831">
    <property type="term" value="F:tyrosine-tRNA ligase activity"/>
    <property type="evidence" value="ECO:0007669"/>
    <property type="project" value="UniProtKB-EC"/>
</dbReference>
<evidence type="ECO:0000256" key="7">
    <source>
        <dbReference type="ARBA" id="ARBA00022840"/>
    </source>
</evidence>